<dbReference type="GO" id="GO:0003677">
    <property type="term" value="F:DNA binding"/>
    <property type="evidence" value="ECO:0007669"/>
    <property type="project" value="UniProtKB-KW"/>
</dbReference>
<comment type="caution">
    <text evidence="5">The sequence shown here is derived from an EMBL/GenBank/DDBJ whole genome shotgun (WGS) entry which is preliminary data.</text>
</comment>
<evidence type="ECO:0000313" key="5">
    <source>
        <dbReference type="EMBL" id="PDQ36515.1"/>
    </source>
</evidence>
<evidence type="ECO:0000256" key="2">
    <source>
        <dbReference type="ARBA" id="ARBA00023125"/>
    </source>
</evidence>
<dbReference type="Pfam" id="PF00392">
    <property type="entry name" value="GntR"/>
    <property type="match status" value="1"/>
</dbReference>
<organism evidence="5 6">
    <name type="scientific">Candidatus Lumbricidiphila eiseniae</name>
    <dbReference type="NCBI Taxonomy" id="1969409"/>
    <lineage>
        <taxon>Bacteria</taxon>
        <taxon>Bacillati</taxon>
        <taxon>Actinomycetota</taxon>
        <taxon>Actinomycetes</taxon>
        <taxon>Micrococcales</taxon>
        <taxon>Microbacteriaceae</taxon>
        <taxon>Candidatus Lumbricidiphila</taxon>
    </lineage>
</organism>
<evidence type="ECO:0000256" key="3">
    <source>
        <dbReference type="ARBA" id="ARBA00023163"/>
    </source>
</evidence>
<dbReference type="EMBL" id="NAEP01000009">
    <property type="protein sequence ID" value="PDQ36515.1"/>
    <property type="molecule type" value="Genomic_DNA"/>
</dbReference>
<dbReference type="GO" id="GO:0045892">
    <property type="term" value="P:negative regulation of DNA-templated transcription"/>
    <property type="evidence" value="ECO:0007669"/>
    <property type="project" value="TreeGrafter"/>
</dbReference>
<protein>
    <submittedName>
        <fullName evidence="5">GntR family transcriptional regulator</fullName>
    </submittedName>
</protein>
<evidence type="ECO:0000256" key="1">
    <source>
        <dbReference type="ARBA" id="ARBA00023015"/>
    </source>
</evidence>
<dbReference type="SUPFAM" id="SSF46785">
    <property type="entry name" value="Winged helix' DNA-binding domain"/>
    <property type="match status" value="1"/>
</dbReference>
<dbReference type="GO" id="GO:0003700">
    <property type="term" value="F:DNA-binding transcription factor activity"/>
    <property type="evidence" value="ECO:0007669"/>
    <property type="project" value="InterPro"/>
</dbReference>
<evidence type="ECO:0000259" key="4">
    <source>
        <dbReference type="PROSITE" id="PS50949"/>
    </source>
</evidence>
<dbReference type="Gene3D" id="3.40.1410.10">
    <property type="entry name" value="Chorismate lyase-like"/>
    <property type="match status" value="1"/>
</dbReference>
<keyword evidence="1" id="KW-0805">Transcription regulation</keyword>
<reference evidence="6" key="1">
    <citation type="submission" date="2017-03" db="EMBL/GenBank/DDBJ databases">
        <authorList>
            <person name="Lund M.B."/>
        </authorList>
    </citation>
    <scope>NUCLEOTIDE SEQUENCE [LARGE SCALE GENOMIC DNA]</scope>
</reference>
<dbReference type="InterPro" id="IPR036388">
    <property type="entry name" value="WH-like_DNA-bd_sf"/>
</dbReference>
<dbReference type="AlphaFoldDB" id="A0A2A6FUC6"/>
<keyword evidence="2" id="KW-0238">DNA-binding</keyword>
<dbReference type="PROSITE" id="PS50949">
    <property type="entry name" value="HTH_GNTR"/>
    <property type="match status" value="1"/>
</dbReference>
<gene>
    <name evidence="5" type="ORF">B5766_00270</name>
</gene>
<proteinExistence type="predicted"/>
<dbReference type="SUPFAM" id="SSF64288">
    <property type="entry name" value="Chorismate lyase-like"/>
    <property type="match status" value="1"/>
</dbReference>
<dbReference type="CDD" id="cd07377">
    <property type="entry name" value="WHTH_GntR"/>
    <property type="match status" value="1"/>
</dbReference>
<dbReference type="Gene3D" id="1.10.10.10">
    <property type="entry name" value="Winged helix-like DNA-binding domain superfamily/Winged helix DNA-binding domain"/>
    <property type="match status" value="1"/>
</dbReference>
<dbReference type="InterPro" id="IPR050679">
    <property type="entry name" value="Bact_HTH_transcr_reg"/>
</dbReference>
<dbReference type="InterPro" id="IPR011663">
    <property type="entry name" value="UTRA"/>
</dbReference>
<dbReference type="PANTHER" id="PTHR44846:SF17">
    <property type="entry name" value="GNTR-FAMILY TRANSCRIPTIONAL REGULATOR"/>
    <property type="match status" value="1"/>
</dbReference>
<feature type="domain" description="HTH gntR-type" evidence="4">
    <location>
        <begin position="25"/>
        <end position="93"/>
    </location>
</feature>
<dbReference type="PRINTS" id="PR00035">
    <property type="entry name" value="HTHGNTR"/>
</dbReference>
<dbReference type="Proteomes" id="UP000219994">
    <property type="component" value="Unassembled WGS sequence"/>
</dbReference>
<dbReference type="SMART" id="SM00866">
    <property type="entry name" value="UTRA"/>
    <property type="match status" value="1"/>
</dbReference>
<sequence length="256" mass="28113">MTEDGHAASSGGVKILADLDRNGPIPLYYQLAKRIEEAIETGALRPGAKLDNEISLAQHLSLSRPTVRRALQELVDKGMLVRRRGIGTQVVHGRLQRRVELTSLYDDLKRDGQKPSTRVLQIAEVPADPRIAEALALTPGAGVTYIHRVRYTDGVAVAILENYLPSGRACFTSDDLATQGLYETLRTRGVNLRVAKQRIGSRNATAGESELLGIEHHAALLTMDRTAYDTSGEAVEYGHHCYRPDLYSFEITVVGK</sequence>
<dbReference type="Pfam" id="PF07702">
    <property type="entry name" value="UTRA"/>
    <property type="match status" value="1"/>
</dbReference>
<dbReference type="SMART" id="SM00345">
    <property type="entry name" value="HTH_GNTR"/>
    <property type="match status" value="1"/>
</dbReference>
<name>A0A2A6FUC6_9MICO</name>
<dbReference type="InterPro" id="IPR036390">
    <property type="entry name" value="WH_DNA-bd_sf"/>
</dbReference>
<dbReference type="PANTHER" id="PTHR44846">
    <property type="entry name" value="MANNOSYL-D-GLYCERATE TRANSPORT/METABOLISM SYSTEM REPRESSOR MNGR-RELATED"/>
    <property type="match status" value="1"/>
</dbReference>
<keyword evidence="3" id="KW-0804">Transcription</keyword>
<evidence type="ECO:0000313" key="6">
    <source>
        <dbReference type="Proteomes" id="UP000219994"/>
    </source>
</evidence>
<accession>A0A2A6FUC6</accession>
<dbReference type="InterPro" id="IPR000524">
    <property type="entry name" value="Tscrpt_reg_HTH_GntR"/>
</dbReference>
<dbReference type="InterPro" id="IPR028978">
    <property type="entry name" value="Chorismate_lyase_/UTRA_dom_sf"/>
</dbReference>